<keyword evidence="2" id="KW-1185">Reference proteome</keyword>
<dbReference type="EMBL" id="BDGG01000017">
    <property type="protein sequence ID" value="GAV08305.1"/>
    <property type="molecule type" value="Genomic_DNA"/>
</dbReference>
<gene>
    <name evidence="1" type="primary">RvY_18020-1</name>
    <name evidence="1" type="synonym">RvY_18020.1</name>
    <name evidence="1" type="ORF">RvY_18020</name>
</gene>
<accession>A0A1D1W488</accession>
<proteinExistence type="predicted"/>
<sequence>MQAGNVSFFSVSTSYEPGDLVLPDHSLMAPSSDASADVELCLTGDVLICLIYVQPFQLDLDS</sequence>
<dbReference type="Proteomes" id="UP000186922">
    <property type="component" value="Unassembled WGS sequence"/>
</dbReference>
<dbReference type="AlphaFoldDB" id="A0A1D1W488"/>
<reference evidence="1 2" key="1">
    <citation type="journal article" date="2016" name="Nat. Commun.">
        <title>Extremotolerant tardigrade genome and improved radiotolerance of human cultured cells by tardigrade-unique protein.</title>
        <authorList>
            <person name="Hashimoto T."/>
            <person name="Horikawa D.D."/>
            <person name="Saito Y."/>
            <person name="Kuwahara H."/>
            <person name="Kozuka-Hata H."/>
            <person name="Shin-I T."/>
            <person name="Minakuchi Y."/>
            <person name="Ohishi K."/>
            <person name="Motoyama A."/>
            <person name="Aizu T."/>
            <person name="Enomoto A."/>
            <person name="Kondo K."/>
            <person name="Tanaka S."/>
            <person name="Hara Y."/>
            <person name="Koshikawa S."/>
            <person name="Sagara H."/>
            <person name="Miura T."/>
            <person name="Yokobori S."/>
            <person name="Miyagawa K."/>
            <person name="Suzuki Y."/>
            <person name="Kubo T."/>
            <person name="Oyama M."/>
            <person name="Kohara Y."/>
            <person name="Fujiyama A."/>
            <person name="Arakawa K."/>
            <person name="Katayama T."/>
            <person name="Toyoda A."/>
            <person name="Kunieda T."/>
        </authorList>
    </citation>
    <scope>NUCLEOTIDE SEQUENCE [LARGE SCALE GENOMIC DNA]</scope>
    <source>
        <strain evidence="1 2">YOKOZUNA-1</strain>
    </source>
</reference>
<protein>
    <submittedName>
        <fullName evidence="1">Uncharacterized protein</fullName>
    </submittedName>
</protein>
<organism evidence="1 2">
    <name type="scientific">Ramazzottius varieornatus</name>
    <name type="common">Water bear</name>
    <name type="synonym">Tardigrade</name>
    <dbReference type="NCBI Taxonomy" id="947166"/>
    <lineage>
        <taxon>Eukaryota</taxon>
        <taxon>Metazoa</taxon>
        <taxon>Ecdysozoa</taxon>
        <taxon>Tardigrada</taxon>
        <taxon>Eutardigrada</taxon>
        <taxon>Parachela</taxon>
        <taxon>Hypsibioidea</taxon>
        <taxon>Ramazzottiidae</taxon>
        <taxon>Ramazzottius</taxon>
    </lineage>
</organism>
<comment type="caution">
    <text evidence="1">The sequence shown here is derived from an EMBL/GenBank/DDBJ whole genome shotgun (WGS) entry which is preliminary data.</text>
</comment>
<name>A0A1D1W488_RAMVA</name>
<evidence type="ECO:0000313" key="2">
    <source>
        <dbReference type="Proteomes" id="UP000186922"/>
    </source>
</evidence>
<evidence type="ECO:0000313" key="1">
    <source>
        <dbReference type="EMBL" id="GAV08305.1"/>
    </source>
</evidence>